<feature type="transmembrane region" description="Helical" evidence="6">
    <location>
        <begin position="24"/>
        <end position="45"/>
    </location>
</feature>
<keyword evidence="4 6" id="KW-1133">Transmembrane helix</keyword>
<organism evidence="7 8">
    <name type="scientific">Sessilibacter corallicola</name>
    <dbReference type="NCBI Taxonomy" id="2904075"/>
    <lineage>
        <taxon>Bacteria</taxon>
        <taxon>Pseudomonadati</taxon>
        <taxon>Pseudomonadota</taxon>
        <taxon>Gammaproteobacteria</taxon>
        <taxon>Cellvibrionales</taxon>
        <taxon>Cellvibrionaceae</taxon>
        <taxon>Sessilibacter</taxon>
    </lineage>
</organism>
<evidence type="ECO:0000256" key="5">
    <source>
        <dbReference type="ARBA" id="ARBA00023136"/>
    </source>
</evidence>
<dbReference type="PANTHER" id="PTHR43461:SF1">
    <property type="entry name" value="TRANSMEMBRANE PROTEIN 256"/>
    <property type="match status" value="1"/>
</dbReference>
<evidence type="ECO:0000256" key="2">
    <source>
        <dbReference type="ARBA" id="ARBA00009694"/>
    </source>
</evidence>
<reference evidence="7 8" key="1">
    <citation type="submission" date="2024-04" db="EMBL/GenBank/DDBJ databases">
        <title>Draft genome sequence of Sessilibacter corallicola NBRC 116591.</title>
        <authorList>
            <person name="Miyakawa T."/>
            <person name="Kusuya Y."/>
            <person name="Miura T."/>
        </authorList>
    </citation>
    <scope>NUCLEOTIDE SEQUENCE [LARGE SCALE GENOMIC DNA]</scope>
    <source>
        <strain evidence="7 8">KU-00831-HH</strain>
    </source>
</reference>
<feature type="transmembrane region" description="Helical" evidence="6">
    <location>
        <begin position="65"/>
        <end position="84"/>
    </location>
</feature>
<proteinExistence type="inferred from homology"/>
<sequence length="148" mass="15873">MHGFFCGQGPNIIEREETLNMPKLFAVVAAMSGFLAVGLGAFGAHGLKGKVPPHLFDAYQTAVQYQFYHVFALAFVAVLGFINLGGRLSIISGWLFIVGTLFFSGSLYALTFGGSKLFGPITPLGGLCFMAGWLCLVVHLVVKIPTQQ</sequence>
<name>A0ABQ0A602_9GAMM</name>
<comment type="subcellular location">
    <subcellularLocation>
        <location evidence="1">Membrane</location>
        <topology evidence="1">Multi-pass membrane protein</topology>
    </subcellularLocation>
</comment>
<feature type="transmembrane region" description="Helical" evidence="6">
    <location>
        <begin position="117"/>
        <end position="142"/>
    </location>
</feature>
<dbReference type="Pfam" id="PF04241">
    <property type="entry name" value="DUF423"/>
    <property type="match status" value="1"/>
</dbReference>
<dbReference type="PANTHER" id="PTHR43461">
    <property type="entry name" value="TRANSMEMBRANE PROTEIN 256"/>
    <property type="match status" value="1"/>
</dbReference>
<evidence type="ECO:0000313" key="8">
    <source>
        <dbReference type="Proteomes" id="UP001465153"/>
    </source>
</evidence>
<evidence type="ECO:0000256" key="1">
    <source>
        <dbReference type="ARBA" id="ARBA00004141"/>
    </source>
</evidence>
<comment type="caution">
    <text evidence="7">The sequence shown here is derived from an EMBL/GenBank/DDBJ whole genome shotgun (WGS) entry which is preliminary data.</text>
</comment>
<evidence type="ECO:0000256" key="4">
    <source>
        <dbReference type="ARBA" id="ARBA00022989"/>
    </source>
</evidence>
<dbReference type="Proteomes" id="UP001465153">
    <property type="component" value="Unassembled WGS sequence"/>
</dbReference>
<evidence type="ECO:0000313" key="7">
    <source>
        <dbReference type="EMBL" id="GAA6167086.1"/>
    </source>
</evidence>
<evidence type="ECO:0000256" key="3">
    <source>
        <dbReference type="ARBA" id="ARBA00022692"/>
    </source>
</evidence>
<dbReference type="EMBL" id="BAABWN010000002">
    <property type="protein sequence ID" value="GAA6167086.1"/>
    <property type="molecule type" value="Genomic_DNA"/>
</dbReference>
<evidence type="ECO:0000256" key="6">
    <source>
        <dbReference type="SAM" id="Phobius"/>
    </source>
</evidence>
<comment type="similarity">
    <text evidence="2">Belongs to the UPF0382 family.</text>
</comment>
<keyword evidence="3 6" id="KW-0812">Transmembrane</keyword>
<keyword evidence="8" id="KW-1185">Reference proteome</keyword>
<feature type="transmembrane region" description="Helical" evidence="6">
    <location>
        <begin position="91"/>
        <end position="111"/>
    </location>
</feature>
<dbReference type="InterPro" id="IPR006696">
    <property type="entry name" value="DUF423"/>
</dbReference>
<gene>
    <name evidence="7" type="ORF">NBRC116591_08960</name>
</gene>
<accession>A0ABQ0A602</accession>
<keyword evidence="5 6" id="KW-0472">Membrane</keyword>
<protein>
    <submittedName>
        <fullName evidence="7">DUF423 domain-containing protein</fullName>
    </submittedName>
</protein>